<dbReference type="InterPro" id="IPR002197">
    <property type="entry name" value="HTH_Fis"/>
</dbReference>
<dbReference type="Gene3D" id="3.40.50.2300">
    <property type="match status" value="1"/>
</dbReference>
<keyword evidence="8" id="KW-0597">Phosphoprotein</keyword>
<gene>
    <name evidence="11" type="ORF">HNR60_002072</name>
</gene>
<dbReference type="SMART" id="SM00382">
    <property type="entry name" value="AAA"/>
    <property type="match status" value="1"/>
</dbReference>
<dbReference type="SUPFAM" id="SSF46689">
    <property type="entry name" value="Homeodomain-like"/>
    <property type="match status" value="1"/>
</dbReference>
<keyword evidence="3" id="KW-0902">Two-component regulatory system</keyword>
<dbReference type="PROSITE" id="PS00675">
    <property type="entry name" value="SIGMA54_INTERACT_1"/>
    <property type="match status" value="1"/>
</dbReference>
<accession>A0A7W7Z3G3</accession>
<feature type="domain" description="Response regulatory" evidence="10">
    <location>
        <begin position="22"/>
        <end position="136"/>
    </location>
</feature>
<evidence type="ECO:0000256" key="4">
    <source>
        <dbReference type="ARBA" id="ARBA00023015"/>
    </source>
</evidence>
<dbReference type="Gene3D" id="1.10.8.60">
    <property type="match status" value="1"/>
</dbReference>
<dbReference type="GO" id="GO:0043565">
    <property type="term" value="F:sequence-specific DNA binding"/>
    <property type="evidence" value="ECO:0007669"/>
    <property type="project" value="InterPro"/>
</dbReference>
<evidence type="ECO:0000313" key="12">
    <source>
        <dbReference type="Proteomes" id="UP000542353"/>
    </source>
</evidence>
<dbReference type="GO" id="GO:0005524">
    <property type="term" value="F:ATP binding"/>
    <property type="evidence" value="ECO:0007669"/>
    <property type="project" value="UniProtKB-KW"/>
</dbReference>
<dbReference type="GO" id="GO:0006355">
    <property type="term" value="P:regulation of DNA-templated transcription"/>
    <property type="evidence" value="ECO:0007669"/>
    <property type="project" value="InterPro"/>
</dbReference>
<dbReference type="SUPFAM" id="SSF52172">
    <property type="entry name" value="CheY-like"/>
    <property type="match status" value="1"/>
</dbReference>
<dbReference type="Pfam" id="PF00072">
    <property type="entry name" value="Response_reg"/>
    <property type="match status" value="1"/>
</dbReference>
<evidence type="ECO:0000256" key="5">
    <source>
        <dbReference type="ARBA" id="ARBA00023125"/>
    </source>
</evidence>
<dbReference type="InterPro" id="IPR003593">
    <property type="entry name" value="AAA+_ATPase"/>
</dbReference>
<evidence type="ECO:0000313" key="11">
    <source>
        <dbReference type="EMBL" id="MBB5047318.1"/>
    </source>
</evidence>
<dbReference type="Gene3D" id="3.40.50.300">
    <property type="entry name" value="P-loop containing nucleotide triphosphate hydrolases"/>
    <property type="match status" value="1"/>
</dbReference>
<dbReference type="Proteomes" id="UP000542353">
    <property type="component" value="Unassembled WGS sequence"/>
</dbReference>
<dbReference type="InterPro" id="IPR025662">
    <property type="entry name" value="Sigma_54_int_dom_ATP-bd_1"/>
</dbReference>
<dbReference type="PROSITE" id="PS50045">
    <property type="entry name" value="SIGMA54_INTERACT_4"/>
    <property type="match status" value="1"/>
</dbReference>
<keyword evidence="4" id="KW-0805">Transcription regulation</keyword>
<dbReference type="Pfam" id="PF00158">
    <property type="entry name" value="Sigma54_activat"/>
    <property type="match status" value="1"/>
</dbReference>
<proteinExistence type="predicted"/>
<protein>
    <submittedName>
        <fullName evidence="11">Two-component system response regulator HupR/HoxA</fullName>
    </submittedName>
</protein>
<dbReference type="FunFam" id="3.40.50.300:FF:000006">
    <property type="entry name" value="DNA-binding transcriptional regulator NtrC"/>
    <property type="match status" value="1"/>
</dbReference>
<keyword evidence="1" id="KW-0547">Nucleotide-binding</keyword>
<evidence type="ECO:0000259" key="9">
    <source>
        <dbReference type="PROSITE" id="PS50045"/>
    </source>
</evidence>
<dbReference type="Gene3D" id="1.10.10.60">
    <property type="entry name" value="Homeodomain-like"/>
    <property type="match status" value="1"/>
</dbReference>
<dbReference type="PRINTS" id="PR01590">
    <property type="entry name" value="HTHFIS"/>
</dbReference>
<dbReference type="InterPro" id="IPR002078">
    <property type="entry name" value="Sigma_54_int"/>
</dbReference>
<dbReference type="PROSITE" id="PS50110">
    <property type="entry name" value="RESPONSE_REGULATORY"/>
    <property type="match status" value="1"/>
</dbReference>
<evidence type="ECO:0000256" key="6">
    <source>
        <dbReference type="ARBA" id="ARBA00023159"/>
    </source>
</evidence>
<evidence type="ECO:0000256" key="7">
    <source>
        <dbReference type="ARBA" id="ARBA00023163"/>
    </source>
</evidence>
<evidence type="ECO:0000256" key="1">
    <source>
        <dbReference type="ARBA" id="ARBA00022741"/>
    </source>
</evidence>
<name>A0A7W7Z3G3_9BRAD</name>
<keyword evidence="7" id="KW-0804">Transcription</keyword>
<dbReference type="InterPro" id="IPR009057">
    <property type="entry name" value="Homeodomain-like_sf"/>
</dbReference>
<dbReference type="Pfam" id="PF02954">
    <property type="entry name" value="HTH_8"/>
    <property type="match status" value="1"/>
</dbReference>
<dbReference type="InterPro" id="IPR025944">
    <property type="entry name" value="Sigma_54_int_dom_CS"/>
</dbReference>
<dbReference type="InterPro" id="IPR001789">
    <property type="entry name" value="Sig_transdc_resp-reg_receiver"/>
</dbReference>
<dbReference type="PANTHER" id="PTHR32071">
    <property type="entry name" value="TRANSCRIPTIONAL REGULATORY PROTEIN"/>
    <property type="match status" value="1"/>
</dbReference>
<keyword evidence="12" id="KW-1185">Reference proteome</keyword>
<dbReference type="SUPFAM" id="SSF52540">
    <property type="entry name" value="P-loop containing nucleoside triphosphate hydrolases"/>
    <property type="match status" value="1"/>
</dbReference>
<dbReference type="CDD" id="cd00009">
    <property type="entry name" value="AAA"/>
    <property type="match status" value="1"/>
</dbReference>
<dbReference type="InterPro" id="IPR027417">
    <property type="entry name" value="P-loop_NTPase"/>
</dbReference>
<feature type="modified residue" description="4-aspartylphosphate" evidence="8">
    <location>
        <position position="70"/>
    </location>
</feature>
<sequence>MDAFASEGRVAERNRGRSMTATVLVVDDEVRSLESLRRVLSDEFEVICAKDAAEARRCLESEIVHAILCDQRMQDETGVEFLKHVRSTWPDPVRMIISGYSQSEDIIAGINEAGIYQYVAKPWHPDRLLDTVRGAVELFRLQQETETAAVDMKLTPERVTRVVTEKRGAAKQLYDFDRIVHAPDSPLRGVIDLARRAAEYDISVLITGESGTGKELLARAIHYGSGRAGKAFVVENCGALPDQLLESELFGCKKGAFTGAYQDRIGLFEVADGGTIFLDEIGETSPAFQVKLLRVLQESEIRPLGAQRVRKVDVRVVAATNRDLEAEVRAGRFRRDLYYRLAAFPLHMPPLRERPMDIPLIAAKVLADVNKSYGRQVAGIARDTLMAMQRHDWPGNVRELQNEIQRMVVLANDGRLQIRDLSLRVRDGGAPAAPAHALAGEAATLKHRVEALERSMIVDALERHGGNISRVAAELGLSRVGLRNKLARYDIRKGVVDDE</sequence>
<keyword evidence="6" id="KW-0010">Activator</keyword>
<feature type="domain" description="Sigma-54 factor interaction" evidence="9">
    <location>
        <begin position="180"/>
        <end position="409"/>
    </location>
</feature>
<evidence type="ECO:0000259" key="10">
    <source>
        <dbReference type="PROSITE" id="PS50110"/>
    </source>
</evidence>
<dbReference type="InterPro" id="IPR025943">
    <property type="entry name" value="Sigma_54_int_dom_ATP-bd_2"/>
</dbReference>
<dbReference type="Pfam" id="PF25601">
    <property type="entry name" value="AAA_lid_14"/>
    <property type="match status" value="1"/>
</dbReference>
<dbReference type="GO" id="GO:0000160">
    <property type="term" value="P:phosphorelay signal transduction system"/>
    <property type="evidence" value="ECO:0007669"/>
    <property type="project" value="UniProtKB-KW"/>
</dbReference>
<dbReference type="InterPro" id="IPR011006">
    <property type="entry name" value="CheY-like_superfamily"/>
</dbReference>
<keyword evidence="5" id="KW-0238">DNA-binding</keyword>
<dbReference type="AlphaFoldDB" id="A0A7W7Z3G3"/>
<reference evidence="11 12" key="1">
    <citation type="submission" date="2020-08" db="EMBL/GenBank/DDBJ databases">
        <title>Genomic Encyclopedia of Type Strains, Phase IV (KMG-IV): sequencing the most valuable type-strain genomes for metagenomic binning, comparative biology and taxonomic classification.</title>
        <authorList>
            <person name="Goeker M."/>
        </authorList>
    </citation>
    <scope>NUCLEOTIDE SEQUENCE [LARGE SCALE GENOMIC DNA]</scope>
    <source>
        <strain evidence="11 12">DSM 12706</strain>
    </source>
</reference>
<dbReference type="PROSITE" id="PS00676">
    <property type="entry name" value="SIGMA54_INTERACT_2"/>
    <property type="match status" value="1"/>
</dbReference>
<dbReference type="PANTHER" id="PTHR32071:SF117">
    <property type="entry name" value="PTS-DEPENDENT DIHYDROXYACETONE KINASE OPERON REGULATORY PROTEIN-RELATED"/>
    <property type="match status" value="1"/>
</dbReference>
<evidence type="ECO:0000256" key="3">
    <source>
        <dbReference type="ARBA" id="ARBA00023012"/>
    </source>
</evidence>
<keyword evidence="2" id="KW-0067">ATP-binding</keyword>
<comment type="caution">
    <text evidence="11">The sequence shown here is derived from an EMBL/GenBank/DDBJ whole genome shotgun (WGS) entry which is preliminary data.</text>
</comment>
<evidence type="ECO:0000256" key="2">
    <source>
        <dbReference type="ARBA" id="ARBA00022840"/>
    </source>
</evidence>
<dbReference type="InterPro" id="IPR058031">
    <property type="entry name" value="AAA_lid_NorR"/>
</dbReference>
<evidence type="ECO:0000256" key="8">
    <source>
        <dbReference type="PROSITE-ProRule" id="PRU00169"/>
    </source>
</evidence>
<organism evidence="11 12">
    <name type="scientific">Rhodopseudomonas rhenobacensis</name>
    <dbReference type="NCBI Taxonomy" id="87461"/>
    <lineage>
        <taxon>Bacteria</taxon>
        <taxon>Pseudomonadati</taxon>
        <taxon>Pseudomonadota</taxon>
        <taxon>Alphaproteobacteria</taxon>
        <taxon>Hyphomicrobiales</taxon>
        <taxon>Nitrobacteraceae</taxon>
        <taxon>Rhodopseudomonas</taxon>
    </lineage>
</organism>
<dbReference type="PROSITE" id="PS00688">
    <property type="entry name" value="SIGMA54_INTERACT_3"/>
    <property type="match status" value="1"/>
</dbReference>
<dbReference type="SMART" id="SM00448">
    <property type="entry name" value="REC"/>
    <property type="match status" value="1"/>
</dbReference>
<dbReference type="EMBL" id="JACHIH010000010">
    <property type="protein sequence ID" value="MBB5047318.1"/>
    <property type="molecule type" value="Genomic_DNA"/>
</dbReference>